<dbReference type="SUPFAM" id="SSF81342">
    <property type="entry name" value="Transmembrane di-heme cytochromes"/>
    <property type="match status" value="1"/>
</dbReference>
<evidence type="ECO:0000256" key="7">
    <source>
        <dbReference type="ARBA" id="ARBA00022723"/>
    </source>
</evidence>
<dbReference type="EMBL" id="JADWYS010000001">
    <property type="protein sequence ID" value="MBG9387609.1"/>
    <property type="molecule type" value="Genomic_DNA"/>
</dbReference>
<dbReference type="InterPro" id="IPR011577">
    <property type="entry name" value="Cyt_b561_bac/Ni-Hgenase"/>
</dbReference>
<dbReference type="AlphaFoldDB" id="A0A931H2W5"/>
<dbReference type="InterPro" id="IPR016174">
    <property type="entry name" value="Di-haem_cyt_TM"/>
</dbReference>
<dbReference type="GO" id="GO:0009055">
    <property type="term" value="F:electron transfer activity"/>
    <property type="evidence" value="ECO:0007669"/>
    <property type="project" value="InterPro"/>
</dbReference>
<comment type="similarity">
    <text evidence="12">Belongs to the cytochrome b561 family.</text>
</comment>
<feature type="transmembrane region" description="Helical" evidence="13">
    <location>
        <begin position="52"/>
        <end position="74"/>
    </location>
</feature>
<keyword evidence="4" id="KW-1003">Cell membrane</keyword>
<feature type="transmembrane region" description="Helical" evidence="13">
    <location>
        <begin position="99"/>
        <end position="118"/>
    </location>
</feature>
<evidence type="ECO:0000256" key="5">
    <source>
        <dbReference type="ARBA" id="ARBA00022617"/>
    </source>
</evidence>
<evidence type="ECO:0000256" key="9">
    <source>
        <dbReference type="ARBA" id="ARBA00022989"/>
    </source>
</evidence>
<keyword evidence="16" id="KW-1185">Reference proteome</keyword>
<dbReference type="PANTHER" id="PTHR30529:SF1">
    <property type="entry name" value="CYTOCHROME B561 HOMOLOG 2"/>
    <property type="match status" value="1"/>
</dbReference>
<keyword evidence="9 13" id="KW-1133">Transmembrane helix</keyword>
<evidence type="ECO:0000256" key="13">
    <source>
        <dbReference type="SAM" id="Phobius"/>
    </source>
</evidence>
<evidence type="ECO:0000256" key="1">
    <source>
        <dbReference type="ARBA" id="ARBA00001970"/>
    </source>
</evidence>
<evidence type="ECO:0000256" key="6">
    <source>
        <dbReference type="ARBA" id="ARBA00022692"/>
    </source>
</evidence>
<gene>
    <name evidence="15" type="ORF">I5803_06240</name>
</gene>
<comment type="subcellular location">
    <subcellularLocation>
        <location evidence="2">Cell membrane</location>
        <topology evidence="2">Multi-pass membrane protein</topology>
    </subcellularLocation>
</comment>
<keyword evidence="5" id="KW-0349">Heme</keyword>
<dbReference type="PANTHER" id="PTHR30529">
    <property type="entry name" value="CYTOCHROME B561"/>
    <property type="match status" value="1"/>
</dbReference>
<evidence type="ECO:0000256" key="3">
    <source>
        <dbReference type="ARBA" id="ARBA00022448"/>
    </source>
</evidence>
<dbReference type="GO" id="GO:0005886">
    <property type="term" value="C:plasma membrane"/>
    <property type="evidence" value="ECO:0007669"/>
    <property type="project" value="UniProtKB-SubCell"/>
</dbReference>
<evidence type="ECO:0000256" key="11">
    <source>
        <dbReference type="ARBA" id="ARBA00023136"/>
    </source>
</evidence>
<feature type="domain" description="Cytochrome b561 bacterial/Ni-hydrogenase" evidence="14">
    <location>
        <begin position="14"/>
        <end position="180"/>
    </location>
</feature>
<keyword evidence="8" id="KW-0249">Electron transport</keyword>
<dbReference type="RefSeq" id="WP_196985521.1">
    <property type="nucleotide sequence ID" value="NZ_JADWYS010000001.1"/>
</dbReference>
<dbReference type="Pfam" id="PF01292">
    <property type="entry name" value="Ni_hydr_CYTB"/>
    <property type="match status" value="1"/>
</dbReference>
<keyword evidence="6 13" id="KW-0812">Transmembrane</keyword>
<evidence type="ECO:0000256" key="8">
    <source>
        <dbReference type="ARBA" id="ARBA00022982"/>
    </source>
</evidence>
<evidence type="ECO:0000313" key="16">
    <source>
        <dbReference type="Proteomes" id="UP000651050"/>
    </source>
</evidence>
<evidence type="ECO:0000313" key="15">
    <source>
        <dbReference type="EMBL" id="MBG9387609.1"/>
    </source>
</evidence>
<keyword evidence="7" id="KW-0479">Metal-binding</keyword>
<evidence type="ECO:0000256" key="2">
    <source>
        <dbReference type="ARBA" id="ARBA00004651"/>
    </source>
</evidence>
<evidence type="ECO:0000259" key="14">
    <source>
        <dbReference type="Pfam" id="PF01292"/>
    </source>
</evidence>
<dbReference type="GO" id="GO:0022904">
    <property type="term" value="P:respiratory electron transport chain"/>
    <property type="evidence" value="ECO:0007669"/>
    <property type="project" value="InterPro"/>
</dbReference>
<evidence type="ECO:0000256" key="4">
    <source>
        <dbReference type="ARBA" id="ARBA00022475"/>
    </source>
</evidence>
<organism evidence="15 16">
    <name type="scientific">Caenimonas aquaedulcis</name>
    <dbReference type="NCBI Taxonomy" id="2793270"/>
    <lineage>
        <taxon>Bacteria</taxon>
        <taxon>Pseudomonadati</taxon>
        <taxon>Pseudomonadota</taxon>
        <taxon>Betaproteobacteria</taxon>
        <taxon>Burkholderiales</taxon>
        <taxon>Comamonadaceae</taxon>
        <taxon>Caenimonas</taxon>
    </lineage>
</organism>
<dbReference type="InterPro" id="IPR052168">
    <property type="entry name" value="Cytochrome_b561_oxidase"/>
</dbReference>
<feature type="transmembrane region" description="Helical" evidence="13">
    <location>
        <begin position="151"/>
        <end position="171"/>
    </location>
</feature>
<keyword evidence="10" id="KW-0408">Iron</keyword>
<dbReference type="Proteomes" id="UP000651050">
    <property type="component" value="Unassembled WGS sequence"/>
</dbReference>
<dbReference type="GO" id="GO:0020037">
    <property type="term" value="F:heme binding"/>
    <property type="evidence" value="ECO:0007669"/>
    <property type="project" value="TreeGrafter"/>
</dbReference>
<accession>A0A931H2W5</accession>
<sequence>MSYKTHSIQTPETYSKVAVALHWLVAAALLAQFLLGWWMLDIPKDPPGVRAWWFNLHKSIGLCIALAVALRLAWRASHPVGQHPGLPVWQRRVARVSHWLLYLCTAALPVTGLLGSMFTKYPVLFFGIRLLPRNHDWPAAKQWMSQLHYCLVWMLMALVLLHIAAAARHWWRNDGVAQRMGLHAWRTHSHARSS</sequence>
<evidence type="ECO:0000256" key="12">
    <source>
        <dbReference type="ARBA" id="ARBA00037975"/>
    </source>
</evidence>
<reference evidence="15" key="1">
    <citation type="submission" date="2020-11" db="EMBL/GenBank/DDBJ databases">
        <title>Bacterial whole genome sequence for Caenimonas sp. DR4.4.</title>
        <authorList>
            <person name="Le V."/>
            <person name="Ko S.-R."/>
            <person name="Ahn C.-Y."/>
            <person name="Oh H.-M."/>
        </authorList>
    </citation>
    <scope>NUCLEOTIDE SEQUENCE</scope>
    <source>
        <strain evidence="15">DR4.4</strain>
    </source>
</reference>
<evidence type="ECO:0000256" key="10">
    <source>
        <dbReference type="ARBA" id="ARBA00023004"/>
    </source>
</evidence>
<comment type="cofactor">
    <cofactor evidence="1">
        <name>heme b</name>
        <dbReference type="ChEBI" id="CHEBI:60344"/>
    </cofactor>
</comment>
<dbReference type="GO" id="GO:0046872">
    <property type="term" value="F:metal ion binding"/>
    <property type="evidence" value="ECO:0007669"/>
    <property type="project" value="UniProtKB-KW"/>
</dbReference>
<proteinExistence type="inferred from homology"/>
<name>A0A931H2W5_9BURK</name>
<keyword evidence="11 13" id="KW-0472">Membrane</keyword>
<keyword evidence="3" id="KW-0813">Transport</keyword>
<protein>
    <submittedName>
        <fullName evidence="15">Cytochrome b</fullName>
    </submittedName>
</protein>
<comment type="caution">
    <text evidence="15">The sequence shown here is derived from an EMBL/GenBank/DDBJ whole genome shotgun (WGS) entry which is preliminary data.</text>
</comment>
<feature type="transmembrane region" description="Helical" evidence="13">
    <location>
        <begin position="21"/>
        <end position="40"/>
    </location>
</feature>